<dbReference type="Gene3D" id="1.25.10.10">
    <property type="entry name" value="Leucine-rich Repeat Variant"/>
    <property type="match status" value="1"/>
</dbReference>
<keyword evidence="7" id="KW-1185">Reference proteome</keyword>
<dbReference type="PANTHER" id="PTHR45976">
    <property type="entry name" value="ARMADILLO SEGMENT POLARITY PROTEIN"/>
    <property type="match status" value="1"/>
</dbReference>
<dbReference type="Pfam" id="PF00514">
    <property type="entry name" value="Arm"/>
    <property type="match status" value="2"/>
</dbReference>
<gene>
    <name evidence="6" type="ORF">RDWZM_003001</name>
</gene>
<feature type="repeat" description="ARM" evidence="5">
    <location>
        <begin position="227"/>
        <end position="269"/>
    </location>
</feature>
<feature type="repeat" description="ARM" evidence="5">
    <location>
        <begin position="392"/>
        <end position="434"/>
    </location>
</feature>
<dbReference type="InterPro" id="IPR011989">
    <property type="entry name" value="ARM-like"/>
</dbReference>
<dbReference type="GO" id="GO:0007155">
    <property type="term" value="P:cell adhesion"/>
    <property type="evidence" value="ECO:0007669"/>
    <property type="project" value="InterPro"/>
</dbReference>
<dbReference type="SUPFAM" id="SSF48371">
    <property type="entry name" value="ARM repeat"/>
    <property type="match status" value="1"/>
</dbReference>
<keyword evidence="4" id="KW-0130">Cell adhesion</keyword>
<feature type="repeat" description="ARM" evidence="5">
    <location>
        <begin position="269"/>
        <end position="311"/>
    </location>
</feature>
<evidence type="ECO:0000313" key="6">
    <source>
        <dbReference type="EMBL" id="KAJ6224456.1"/>
    </source>
</evidence>
<evidence type="ECO:0000256" key="3">
    <source>
        <dbReference type="ARBA" id="ARBA00022687"/>
    </source>
</evidence>
<dbReference type="OMA" id="NCCIANS"/>
<organism evidence="6 7">
    <name type="scientific">Blomia tropicalis</name>
    <name type="common">Mite</name>
    <dbReference type="NCBI Taxonomy" id="40697"/>
    <lineage>
        <taxon>Eukaryota</taxon>
        <taxon>Metazoa</taxon>
        <taxon>Ecdysozoa</taxon>
        <taxon>Arthropoda</taxon>
        <taxon>Chelicerata</taxon>
        <taxon>Arachnida</taxon>
        <taxon>Acari</taxon>
        <taxon>Acariformes</taxon>
        <taxon>Sarcoptiformes</taxon>
        <taxon>Astigmata</taxon>
        <taxon>Glycyphagoidea</taxon>
        <taxon>Echimyopodidae</taxon>
        <taxon>Blomia</taxon>
    </lineage>
</organism>
<proteinExistence type="predicted"/>
<dbReference type="Proteomes" id="UP001142055">
    <property type="component" value="Chromosome 1"/>
</dbReference>
<accession>A0A9Q0RSN2</accession>
<dbReference type="AlphaFoldDB" id="A0A9Q0RSN2"/>
<dbReference type="GO" id="GO:0016055">
    <property type="term" value="P:Wnt signaling pathway"/>
    <property type="evidence" value="ECO:0007669"/>
    <property type="project" value="UniProtKB-KW"/>
</dbReference>
<reference evidence="6" key="1">
    <citation type="submission" date="2022-12" db="EMBL/GenBank/DDBJ databases">
        <title>Genome assemblies of Blomia tropicalis.</title>
        <authorList>
            <person name="Cui Y."/>
        </authorList>
    </citation>
    <scope>NUCLEOTIDE SEQUENCE</scope>
    <source>
        <tissue evidence="6">Adult mites</tissue>
    </source>
</reference>
<dbReference type="InterPro" id="IPR016024">
    <property type="entry name" value="ARM-type_fold"/>
</dbReference>
<dbReference type="InterPro" id="IPR013284">
    <property type="entry name" value="Beta-catenin"/>
</dbReference>
<dbReference type="EMBL" id="JAPWDV010000001">
    <property type="protein sequence ID" value="KAJ6224456.1"/>
    <property type="molecule type" value="Genomic_DNA"/>
</dbReference>
<feature type="repeat" description="ARM" evidence="5">
    <location>
        <begin position="185"/>
        <end position="228"/>
    </location>
</feature>
<dbReference type="GO" id="GO:0005886">
    <property type="term" value="C:plasma membrane"/>
    <property type="evidence" value="ECO:0007669"/>
    <property type="project" value="UniProtKB-SubCell"/>
</dbReference>
<evidence type="ECO:0000256" key="2">
    <source>
        <dbReference type="ARBA" id="ARBA00022289"/>
    </source>
</evidence>
<evidence type="ECO:0000256" key="5">
    <source>
        <dbReference type="PROSITE-ProRule" id="PRU00259"/>
    </source>
</evidence>
<protein>
    <recommendedName>
        <fullName evidence="2">Armadillo segment polarity protein</fullName>
    </recommendedName>
</protein>
<evidence type="ECO:0000256" key="1">
    <source>
        <dbReference type="ARBA" id="ARBA00004413"/>
    </source>
</evidence>
<name>A0A9Q0RSN2_BLOTA</name>
<comment type="subcellular location">
    <subcellularLocation>
        <location evidence="1">Cell membrane</location>
        <topology evidence="1">Peripheral membrane protein</topology>
        <orientation evidence="1">Cytoplasmic side</orientation>
    </subcellularLocation>
</comment>
<comment type="caution">
    <text evidence="6">The sequence shown here is derived from an EMBL/GenBank/DDBJ whole genome shotgun (WGS) entry which is preliminary data.</text>
</comment>
<dbReference type="InterPro" id="IPR000225">
    <property type="entry name" value="Armadillo"/>
</dbReference>
<feature type="repeat" description="ARM" evidence="5">
    <location>
        <begin position="434"/>
        <end position="469"/>
    </location>
</feature>
<dbReference type="PROSITE" id="PS50176">
    <property type="entry name" value="ARM_REPEAT"/>
    <property type="match status" value="6"/>
</dbReference>
<dbReference type="SMART" id="SM00185">
    <property type="entry name" value="ARM"/>
    <property type="match status" value="9"/>
</dbReference>
<dbReference type="PRINTS" id="PR01869">
    <property type="entry name" value="BCATNINFAMLY"/>
</dbReference>
<keyword evidence="3" id="KW-0879">Wnt signaling pathway</keyword>
<dbReference type="GO" id="GO:0045296">
    <property type="term" value="F:cadherin binding"/>
    <property type="evidence" value="ECO:0007669"/>
    <property type="project" value="InterPro"/>
</dbReference>
<evidence type="ECO:0000313" key="7">
    <source>
        <dbReference type="Proteomes" id="UP001142055"/>
    </source>
</evidence>
<sequence length="575" mass="63545">MWPNHYYDSGVISNISTNTPSVSGYENDLDDPSLNFEDVNIFDTFDDVFADNNQPVATLNHELSQTRLQQAQALQPIVEQPIFTDPMNETMETMDVTITNHQYTPTAAAQSEVMADPIESSNMLENAVVNLIRCQDDADLSTRAIPELIILLNDQDQVVVDQTTLIVYQLSKKETGLNAIMNSPAMVSSLVKAVSQSNDIDTIKCAAGILHNLSQHQQGLWAIFKSNGILALVKLLSSQVESVLFYAITTLHNLLLHQEGSKVAVRHSGGLQMMVSLLRRDNFKFLAIVTDCLQILAYGNQDAKLIILECGGPVELVRIMRTYDHEKLLWTTSRVLKVLSVCSNNKPAIVNCGGMQALATHLTHQSQRLMLNCLWTLRNLSDAATRCDNLKPLLQNLVQLLTTSEVNIVTCAAGILSNLTCNNQMNKSIVMQVGGIEALIRTIFQAGNHDEIIEPAICALRHLTSRHAESDIAQNAVRLHCGLPIIVDLLNQSKRWSLIKAVIGLLRNLILCSSNHGPLRECGAVPILFQLLNKANQLASGNEQFQSDHIEDVCMNDIVQSMLAVLHVLDQNVVH</sequence>
<feature type="repeat" description="ARM" evidence="5">
    <location>
        <begin position="311"/>
        <end position="354"/>
    </location>
</feature>
<evidence type="ECO:0000256" key="4">
    <source>
        <dbReference type="ARBA" id="ARBA00022889"/>
    </source>
</evidence>